<dbReference type="AlphaFoldDB" id="A0A0A9GC14"/>
<dbReference type="EMBL" id="GBRH01179683">
    <property type="protein sequence ID" value="JAE18213.1"/>
    <property type="molecule type" value="Transcribed_RNA"/>
</dbReference>
<protein>
    <submittedName>
        <fullName evidence="1">Uncharacterized protein</fullName>
    </submittedName>
</protein>
<accession>A0A0A9GC14</accession>
<reference evidence="1" key="1">
    <citation type="submission" date="2014-09" db="EMBL/GenBank/DDBJ databases">
        <authorList>
            <person name="Magalhaes I.L.F."/>
            <person name="Oliveira U."/>
            <person name="Santos F.R."/>
            <person name="Vidigal T.H.D.A."/>
            <person name="Brescovit A.D."/>
            <person name="Santos A.J."/>
        </authorList>
    </citation>
    <scope>NUCLEOTIDE SEQUENCE</scope>
    <source>
        <tissue evidence="1">Shoot tissue taken approximately 20 cm above the soil surface</tissue>
    </source>
</reference>
<reference evidence="1" key="2">
    <citation type="journal article" date="2015" name="Data Brief">
        <title>Shoot transcriptome of the giant reed, Arundo donax.</title>
        <authorList>
            <person name="Barrero R.A."/>
            <person name="Guerrero F.D."/>
            <person name="Moolhuijzen P."/>
            <person name="Goolsby J.A."/>
            <person name="Tidwell J."/>
            <person name="Bellgard S.E."/>
            <person name="Bellgard M.I."/>
        </authorList>
    </citation>
    <scope>NUCLEOTIDE SEQUENCE</scope>
    <source>
        <tissue evidence="1">Shoot tissue taken approximately 20 cm above the soil surface</tissue>
    </source>
</reference>
<organism evidence="1">
    <name type="scientific">Arundo donax</name>
    <name type="common">Giant reed</name>
    <name type="synonym">Donax arundinaceus</name>
    <dbReference type="NCBI Taxonomy" id="35708"/>
    <lineage>
        <taxon>Eukaryota</taxon>
        <taxon>Viridiplantae</taxon>
        <taxon>Streptophyta</taxon>
        <taxon>Embryophyta</taxon>
        <taxon>Tracheophyta</taxon>
        <taxon>Spermatophyta</taxon>
        <taxon>Magnoliopsida</taxon>
        <taxon>Liliopsida</taxon>
        <taxon>Poales</taxon>
        <taxon>Poaceae</taxon>
        <taxon>PACMAD clade</taxon>
        <taxon>Arundinoideae</taxon>
        <taxon>Arundineae</taxon>
        <taxon>Arundo</taxon>
    </lineage>
</organism>
<sequence length="17" mass="2183">MHHHKFYFTCPQANRHK</sequence>
<proteinExistence type="predicted"/>
<evidence type="ECO:0000313" key="1">
    <source>
        <dbReference type="EMBL" id="JAE18213.1"/>
    </source>
</evidence>
<name>A0A0A9GC14_ARUDO</name>